<keyword evidence="2" id="KW-1185">Reference proteome</keyword>
<sequence>MRHGGGSPYLCFFPPSSHRCLGRVRPVEVCLQFEEAPVSSHQVSLFLGLHRHIRRATRAQVTVLTFPFHWSVGRGAPSASLFLPPRPSKFRGTRFPSIHYFFAPPLAYLEQTKTVSCSHFSRSRVDLCPDGRLDASVGCHRPDSHWSPLTPFDHMFIWRQSSDTANMQPYQLVTKNWRTRSRGHLLGGVVFRCLSLYLDCTTPMSANEGWVPWWPLIAYCTRYCTLGYVTVRYVCVLDDVLPVHSRWRYVPQGYGTNERKVFGETKIRFFTSIAPWGSFPGLLILPPRLGLVEAALVVFLTPYRLGCYCLASSVTIHTSSVIGGQPDGVGMCHGLVLLASYAVHSRVRALGLTVDLVLCGSYGPSSALPWDLGLIPVVSTVLVVEILCLHRNFFPHVVISSYLVVDSVPV</sequence>
<evidence type="ECO:0000313" key="1">
    <source>
        <dbReference type="EMBL" id="KAK0719720.1"/>
    </source>
</evidence>
<dbReference type="Proteomes" id="UP001172102">
    <property type="component" value="Unassembled WGS sequence"/>
</dbReference>
<accession>A0AA40DXZ6</accession>
<dbReference type="EMBL" id="JAUKUA010000003">
    <property type="protein sequence ID" value="KAK0719720.1"/>
    <property type="molecule type" value="Genomic_DNA"/>
</dbReference>
<evidence type="ECO:0000313" key="2">
    <source>
        <dbReference type="Proteomes" id="UP001172102"/>
    </source>
</evidence>
<organism evidence="1 2">
    <name type="scientific">Lasiosphaeris hirsuta</name>
    <dbReference type="NCBI Taxonomy" id="260670"/>
    <lineage>
        <taxon>Eukaryota</taxon>
        <taxon>Fungi</taxon>
        <taxon>Dikarya</taxon>
        <taxon>Ascomycota</taxon>
        <taxon>Pezizomycotina</taxon>
        <taxon>Sordariomycetes</taxon>
        <taxon>Sordariomycetidae</taxon>
        <taxon>Sordariales</taxon>
        <taxon>Lasiosphaeriaceae</taxon>
        <taxon>Lasiosphaeris</taxon>
    </lineage>
</organism>
<protein>
    <submittedName>
        <fullName evidence="1">Uncharacterized protein</fullName>
    </submittedName>
</protein>
<reference evidence="1" key="1">
    <citation type="submission" date="2023-06" db="EMBL/GenBank/DDBJ databases">
        <title>Genome-scale phylogeny and comparative genomics of the fungal order Sordariales.</title>
        <authorList>
            <consortium name="Lawrence Berkeley National Laboratory"/>
            <person name="Hensen N."/>
            <person name="Bonometti L."/>
            <person name="Westerberg I."/>
            <person name="Brannstrom I.O."/>
            <person name="Guillou S."/>
            <person name="Cros-Aarteil S."/>
            <person name="Calhoun S."/>
            <person name="Haridas S."/>
            <person name="Kuo A."/>
            <person name="Mondo S."/>
            <person name="Pangilinan J."/>
            <person name="Riley R."/>
            <person name="Labutti K."/>
            <person name="Andreopoulos B."/>
            <person name="Lipzen A."/>
            <person name="Chen C."/>
            <person name="Yanf M."/>
            <person name="Daum C."/>
            <person name="Ng V."/>
            <person name="Clum A."/>
            <person name="Steindorff A."/>
            <person name="Ohm R."/>
            <person name="Martin F."/>
            <person name="Silar P."/>
            <person name="Natvig D."/>
            <person name="Lalanne C."/>
            <person name="Gautier V."/>
            <person name="Ament-Velasquez S.L."/>
            <person name="Kruys A."/>
            <person name="Hutchinson M.I."/>
            <person name="Powell A.J."/>
            <person name="Barry K."/>
            <person name="Miller A.N."/>
            <person name="Grigoriev I.V."/>
            <person name="Debuchy R."/>
            <person name="Gladieux P."/>
            <person name="Thoren M.H."/>
            <person name="Johannesson H."/>
        </authorList>
    </citation>
    <scope>NUCLEOTIDE SEQUENCE</scope>
    <source>
        <strain evidence="1">SMH4607-1</strain>
    </source>
</reference>
<dbReference type="AlphaFoldDB" id="A0AA40DXZ6"/>
<gene>
    <name evidence="1" type="ORF">B0H67DRAFT_161854</name>
</gene>
<proteinExistence type="predicted"/>
<name>A0AA40DXZ6_9PEZI</name>
<comment type="caution">
    <text evidence="1">The sequence shown here is derived from an EMBL/GenBank/DDBJ whole genome shotgun (WGS) entry which is preliminary data.</text>
</comment>